<accession>A0A4Q9KLP5</accession>
<dbReference type="GO" id="GO:0019843">
    <property type="term" value="F:rRNA binding"/>
    <property type="evidence" value="ECO:0007669"/>
    <property type="project" value="TreeGrafter"/>
</dbReference>
<organism evidence="3 4">
    <name type="scientific">Propioniciclava tarda</name>
    <dbReference type="NCBI Taxonomy" id="433330"/>
    <lineage>
        <taxon>Bacteria</taxon>
        <taxon>Bacillati</taxon>
        <taxon>Actinomycetota</taxon>
        <taxon>Actinomycetes</taxon>
        <taxon>Propionibacteriales</taxon>
        <taxon>Propionibacteriaceae</taxon>
        <taxon>Propioniciclava</taxon>
    </lineage>
</organism>
<dbReference type="Proteomes" id="UP000291933">
    <property type="component" value="Unassembled WGS sequence"/>
</dbReference>
<dbReference type="SUPFAM" id="SSF52540">
    <property type="entry name" value="P-loop containing nucleoside triphosphate hydrolases"/>
    <property type="match status" value="1"/>
</dbReference>
<feature type="domain" description="G" evidence="2">
    <location>
        <begin position="53"/>
        <end position="166"/>
    </location>
</feature>
<comment type="caution">
    <text evidence="3">The sequence shown here is derived from an EMBL/GenBank/DDBJ whole genome shotgun (WGS) entry which is preliminary data.</text>
</comment>
<dbReference type="EMBL" id="SDMR01000005">
    <property type="protein sequence ID" value="TBT95393.1"/>
    <property type="molecule type" value="Genomic_DNA"/>
</dbReference>
<sequence length="539" mass="57794">MAEQQTLATRMRALGEAVELSRGRAPEDVVAAASDVVKRAGERIAISGDHTVVAIAGATGSGKSATFNALTGTQLAKSGVTRPTTSDPMACCWGSELPTKLLDWLDVPRRHLIPTADGPMTNLVLIDLPDHDSTEKTHRMTVDRMVPLVDMLIWIVDPQKYADAALHDGYLKPLAPYADVMVVVLNQADRLAPEQLTKALTDLRALLDREGLAKSPVMAMSALTGMGVKDVRALLETVVRDKTMTAKRFATDVTERANALGATLGDQRLPKLDDAVADELNEALGTASGVPIVERGVLEAWRYRGTLATGWPVLKWLKRFKPDPLKMLKVGFPTLQLPGASAADPGDTTARTSLPKATPVQKAAMDAALRKLIDQATAGLPRGWIDSIRTAARGGERVLADRLDGAIASADLSLKSGTGWWWFVDVLQWLLFAAALTGLVWLALPLAFVFFQLPIALPHVTFWGWPAPTVLVALGVAGGLVLAGISRIGVEIGARFKARAARGILMERIARVTSTDVLAPVQAELDRLAGAREAVKRAR</sequence>
<gene>
    <name evidence="3" type="ORF">ET996_06195</name>
</gene>
<proteinExistence type="predicted"/>
<dbReference type="InterPro" id="IPR005662">
    <property type="entry name" value="GTPase_Era-like"/>
</dbReference>
<keyword evidence="1" id="KW-1133">Transmembrane helix</keyword>
<dbReference type="Pfam" id="PF01926">
    <property type="entry name" value="MMR_HSR1"/>
    <property type="match status" value="1"/>
</dbReference>
<keyword evidence="1" id="KW-0812">Transmembrane</keyword>
<dbReference type="InterPro" id="IPR027417">
    <property type="entry name" value="P-loop_NTPase"/>
</dbReference>
<keyword evidence="4" id="KW-1185">Reference proteome</keyword>
<dbReference type="InterPro" id="IPR006073">
    <property type="entry name" value="GTP-bd"/>
</dbReference>
<evidence type="ECO:0000313" key="3">
    <source>
        <dbReference type="EMBL" id="TBT95393.1"/>
    </source>
</evidence>
<feature type="transmembrane region" description="Helical" evidence="1">
    <location>
        <begin position="429"/>
        <end position="451"/>
    </location>
</feature>
<dbReference type="GO" id="GO:0000028">
    <property type="term" value="P:ribosomal small subunit assembly"/>
    <property type="evidence" value="ECO:0007669"/>
    <property type="project" value="TreeGrafter"/>
</dbReference>
<dbReference type="Gene3D" id="3.40.50.300">
    <property type="entry name" value="P-loop containing nucleotide triphosphate hydrolases"/>
    <property type="match status" value="1"/>
</dbReference>
<feature type="transmembrane region" description="Helical" evidence="1">
    <location>
        <begin position="463"/>
        <end position="485"/>
    </location>
</feature>
<name>A0A4Q9KLP5_PROTD</name>
<protein>
    <submittedName>
        <fullName evidence="3">ABC transporter</fullName>
    </submittedName>
</protein>
<dbReference type="PANTHER" id="PTHR42698:SF1">
    <property type="entry name" value="GTPASE ERA, MITOCHONDRIAL"/>
    <property type="match status" value="1"/>
</dbReference>
<dbReference type="GO" id="GO:0043024">
    <property type="term" value="F:ribosomal small subunit binding"/>
    <property type="evidence" value="ECO:0007669"/>
    <property type="project" value="TreeGrafter"/>
</dbReference>
<dbReference type="AlphaFoldDB" id="A0A4Q9KLP5"/>
<dbReference type="RefSeq" id="WP_131171689.1">
    <property type="nucleotide sequence ID" value="NZ_FXTL01000019.1"/>
</dbReference>
<reference evidence="3 4" key="1">
    <citation type="submission" date="2019-01" db="EMBL/GenBank/DDBJ databases">
        <title>Lactibacter flavus gen. nov., sp. nov., a novel bacterium of the family Propionibacteriaceae isolated from raw milk and dairy products.</title>
        <authorList>
            <person name="Huptas C."/>
            <person name="Wenning M."/>
            <person name="Breitenwieser F."/>
            <person name="Doll E."/>
            <person name="Von Neubeck M."/>
            <person name="Busse H.-J."/>
            <person name="Scherer S."/>
        </authorList>
    </citation>
    <scope>NUCLEOTIDE SEQUENCE [LARGE SCALE GENOMIC DNA]</scope>
    <source>
        <strain evidence="3 4">DSM 22130</strain>
    </source>
</reference>
<dbReference type="PANTHER" id="PTHR42698">
    <property type="entry name" value="GTPASE ERA"/>
    <property type="match status" value="1"/>
</dbReference>
<evidence type="ECO:0000313" key="4">
    <source>
        <dbReference type="Proteomes" id="UP000291933"/>
    </source>
</evidence>
<dbReference type="GO" id="GO:0005829">
    <property type="term" value="C:cytosol"/>
    <property type="evidence" value="ECO:0007669"/>
    <property type="project" value="TreeGrafter"/>
</dbReference>
<evidence type="ECO:0000259" key="2">
    <source>
        <dbReference type="Pfam" id="PF01926"/>
    </source>
</evidence>
<dbReference type="GO" id="GO:0005525">
    <property type="term" value="F:GTP binding"/>
    <property type="evidence" value="ECO:0007669"/>
    <property type="project" value="InterPro"/>
</dbReference>
<dbReference type="OrthoDB" id="974105at2"/>
<evidence type="ECO:0000256" key="1">
    <source>
        <dbReference type="SAM" id="Phobius"/>
    </source>
</evidence>
<keyword evidence="1" id="KW-0472">Membrane</keyword>